<keyword evidence="13" id="KW-1185">Reference proteome</keyword>
<keyword evidence="5" id="KW-0812">Transmembrane</keyword>
<evidence type="ECO:0000256" key="7">
    <source>
        <dbReference type="ARBA" id="ARBA00022989"/>
    </source>
</evidence>
<keyword evidence="10 11" id="KW-0449">Lipoprotein</keyword>
<evidence type="ECO:0000256" key="2">
    <source>
        <dbReference type="ARBA" id="ARBA00004606"/>
    </source>
</evidence>
<dbReference type="GeneTree" id="ENSGT00940000165351"/>
<evidence type="ECO:0000256" key="4">
    <source>
        <dbReference type="ARBA" id="ARBA00022553"/>
    </source>
</evidence>
<dbReference type="GO" id="GO:0017128">
    <property type="term" value="F:phospholipid scramblase activity"/>
    <property type="evidence" value="ECO:0007669"/>
    <property type="project" value="InterPro"/>
</dbReference>
<dbReference type="Pfam" id="PF03803">
    <property type="entry name" value="Scramblase"/>
    <property type="match status" value="1"/>
</dbReference>
<accession>A0A8C4RS25</accession>
<dbReference type="Proteomes" id="UP000694620">
    <property type="component" value="Chromosome 4"/>
</dbReference>
<evidence type="ECO:0000256" key="11">
    <source>
        <dbReference type="RuleBase" id="RU363116"/>
    </source>
</evidence>
<dbReference type="InterPro" id="IPR005552">
    <property type="entry name" value="Scramblase"/>
</dbReference>
<reference evidence="12" key="1">
    <citation type="submission" date="2021-06" db="EMBL/GenBank/DDBJ databases">
        <authorList>
            <consortium name="Wellcome Sanger Institute Data Sharing"/>
        </authorList>
    </citation>
    <scope>NUCLEOTIDE SEQUENCE [LARGE SCALE GENOMIC DNA]</scope>
</reference>
<evidence type="ECO:0000256" key="10">
    <source>
        <dbReference type="ARBA" id="ARBA00023288"/>
    </source>
</evidence>
<protein>
    <recommendedName>
        <fullName evidence="11">Phospholipid scramblase</fullName>
    </recommendedName>
</protein>
<evidence type="ECO:0000313" key="12">
    <source>
        <dbReference type="Ensembl" id="ENSECRP00000006772.1"/>
    </source>
</evidence>
<organism evidence="12 13">
    <name type="scientific">Erpetoichthys calabaricus</name>
    <name type="common">Rope fish</name>
    <name type="synonym">Calamoichthys calabaricus</name>
    <dbReference type="NCBI Taxonomy" id="27687"/>
    <lineage>
        <taxon>Eukaryota</taxon>
        <taxon>Metazoa</taxon>
        <taxon>Chordata</taxon>
        <taxon>Craniata</taxon>
        <taxon>Vertebrata</taxon>
        <taxon>Euteleostomi</taxon>
        <taxon>Actinopterygii</taxon>
        <taxon>Polypteriformes</taxon>
        <taxon>Polypteridae</taxon>
        <taxon>Erpetoichthys</taxon>
    </lineage>
</organism>
<evidence type="ECO:0000256" key="3">
    <source>
        <dbReference type="ARBA" id="ARBA00005350"/>
    </source>
</evidence>
<keyword evidence="7" id="KW-1133">Transmembrane helix</keyword>
<keyword evidence="9 11" id="KW-0564">Palmitate</keyword>
<proteinExistence type="inferred from homology"/>
<dbReference type="Ensembl" id="ENSECRT00000006880.1">
    <property type="protein sequence ID" value="ENSECRP00000006772.1"/>
    <property type="gene ID" value="ENSECRG00000004510.1"/>
</dbReference>
<name>A0A8C4RS25_ERPCA</name>
<evidence type="ECO:0000313" key="13">
    <source>
        <dbReference type="Proteomes" id="UP000694620"/>
    </source>
</evidence>
<dbReference type="PROSITE" id="PS51257">
    <property type="entry name" value="PROKAR_LIPOPROTEIN"/>
    <property type="match status" value="1"/>
</dbReference>
<dbReference type="PANTHER" id="PTHR23248:SF38">
    <property type="entry name" value="PHOSPHOLIPID SCRAMBLASE 1"/>
    <property type="match status" value="1"/>
</dbReference>
<comment type="function">
    <text evidence="11">May mediate accelerated ATP-independent bidirectional transbilayer migration of phospholipids upon binding calcium ions that results in a loss of phospholipid asymmetry in the plasma membrane.</text>
</comment>
<comment type="cofactor">
    <cofactor evidence="1 11">
        <name>Ca(2+)</name>
        <dbReference type="ChEBI" id="CHEBI:29108"/>
    </cofactor>
</comment>
<evidence type="ECO:0000256" key="9">
    <source>
        <dbReference type="ARBA" id="ARBA00023139"/>
    </source>
</evidence>
<keyword evidence="8" id="KW-0472">Membrane</keyword>
<dbReference type="GO" id="GO:0005886">
    <property type="term" value="C:plasma membrane"/>
    <property type="evidence" value="ECO:0007669"/>
    <property type="project" value="TreeGrafter"/>
</dbReference>
<keyword evidence="6 11" id="KW-0106">Calcium</keyword>
<comment type="similarity">
    <text evidence="3 11">Belongs to the phospholipid scramblase family.</text>
</comment>
<evidence type="ECO:0000256" key="5">
    <source>
        <dbReference type="ARBA" id="ARBA00022692"/>
    </source>
</evidence>
<evidence type="ECO:0000256" key="6">
    <source>
        <dbReference type="ARBA" id="ARBA00022837"/>
    </source>
</evidence>
<dbReference type="AlphaFoldDB" id="A0A8C4RS25"/>
<keyword evidence="4" id="KW-0597">Phosphoprotein</keyword>
<evidence type="ECO:0000256" key="8">
    <source>
        <dbReference type="ARBA" id="ARBA00023136"/>
    </source>
</evidence>
<comment type="subcellular location">
    <subcellularLocation>
        <location evidence="2">Membrane</location>
        <topology evidence="2">Single-pass type II membrane protein</topology>
    </subcellularLocation>
</comment>
<evidence type="ECO:0000256" key="1">
    <source>
        <dbReference type="ARBA" id="ARBA00001913"/>
    </source>
</evidence>
<reference evidence="12" key="2">
    <citation type="submission" date="2025-08" db="UniProtKB">
        <authorList>
            <consortium name="Ensembl"/>
        </authorList>
    </citation>
    <scope>IDENTIFICATION</scope>
</reference>
<reference evidence="12" key="3">
    <citation type="submission" date="2025-09" db="UniProtKB">
        <authorList>
            <consortium name="Ensembl"/>
        </authorList>
    </citation>
    <scope>IDENTIFICATION</scope>
</reference>
<sequence>MLTPKCDKPSNHSKSPKHSLSFFFNTILSCLWALYESCFQLSPPWPLTLKNTRVHPYNCMSCTRKFQLKNSMGKMMYFATQTNIYQSANFRGYQQGFEMNIYDHSKREVIHLIQPFICSLIFCSWNIQQMEVQAPVGVVAGYVKETHHPTTYRFTIHDSAGETALSCFLKIFDRTWKSKIGTISTQYFLDNFGDTLSIQFPKDLDVKLKAVILGASILIENKCLSTIYSGLLD</sequence>
<dbReference type="PANTHER" id="PTHR23248">
    <property type="entry name" value="PHOSPHOLIPID SCRAMBLASE-RELATED"/>
    <property type="match status" value="1"/>
</dbReference>